<evidence type="ECO:0000256" key="1">
    <source>
        <dbReference type="SAM" id="MobiDB-lite"/>
    </source>
</evidence>
<organism evidence="2 3">
    <name type="scientific">Tanacetum coccineum</name>
    <dbReference type="NCBI Taxonomy" id="301880"/>
    <lineage>
        <taxon>Eukaryota</taxon>
        <taxon>Viridiplantae</taxon>
        <taxon>Streptophyta</taxon>
        <taxon>Embryophyta</taxon>
        <taxon>Tracheophyta</taxon>
        <taxon>Spermatophyta</taxon>
        <taxon>Magnoliopsida</taxon>
        <taxon>eudicotyledons</taxon>
        <taxon>Gunneridae</taxon>
        <taxon>Pentapetalae</taxon>
        <taxon>asterids</taxon>
        <taxon>campanulids</taxon>
        <taxon>Asterales</taxon>
        <taxon>Asteraceae</taxon>
        <taxon>Asteroideae</taxon>
        <taxon>Anthemideae</taxon>
        <taxon>Anthemidinae</taxon>
        <taxon>Tanacetum</taxon>
    </lineage>
</organism>
<comment type="caution">
    <text evidence="2">The sequence shown here is derived from an EMBL/GenBank/DDBJ whole genome shotgun (WGS) entry which is preliminary data.</text>
</comment>
<dbReference type="EMBL" id="BQNB010020717">
    <property type="protein sequence ID" value="GJT98895.1"/>
    <property type="molecule type" value="Genomic_DNA"/>
</dbReference>
<evidence type="ECO:0000313" key="2">
    <source>
        <dbReference type="EMBL" id="GJT98895.1"/>
    </source>
</evidence>
<sequence>MAELISEGYIVNAQNESKFSITSNDINMELNKEFLVKLHKNAYHGWIDEDVMDHIAKVLEMIDLIYIPGVDSHQLRMKVLPLSLAADARQCWNKRRMDDSILNNNNITTDSFFKPYLITRGKCDTEKEDEQSQTKRKYRKTSINEQPNTRMCKAETFKAIQYSLETNEEYIAIRRCEYDIWERNEDNMSKIYQDLFQKKDNGWMVTRIE</sequence>
<dbReference type="Proteomes" id="UP001151760">
    <property type="component" value="Unassembled WGS sequence"/>
</dbReference>
<reference evidence="2" key="1">
    <citation type="journal article" date="2022" name="Int. J. Mol. Sci.">
        <title>Draft Genome of Tanacetum Coccineum: Genomic Comparison of Closely Related Tanacetum-Family Plants.</title>
        <authorList>
            <person name="Yamashiro T."/>
            <person name="Shiraishi A."/>
            <person name="Nakayama K."/>
            <person name="Satake H."/>
        </authorList>
    </citation>
    <scope>NUCLEOTIDE SEQUENCE</scope>
</reference>
<name>A0ABQ5IGN4_9ASTR</name>
<feature type="compositionally biased region" description="Basic and acidic residues" evidence="1">
    <location>
        <begin position="124"/>
        <end position="133"/>
    </location>
</feature>
<feature type="region of interest" description="Disordered" evidence="1">
    <location>
        <begin position="124"/>
        <end position="144"/>
    </location>
</feature>
<reference evidence="2" key="2">
    <citation type="submission" date="2022-01" db="EMBL/GenBank/DDBJ databases">
        <authorList>
            <person name="Yamashiro T."/>
            <person name="Shiraishi A."/>
            <person name="Satake H."/>
            <person name="Nakayama K."/>
        </authorList>
    </citation>
    <scope>NUCLEOTIDE SEQUENCE</scope>
</reference>
<keyword evidence="3" id="KW-1185">Reference proteome</keyword>
<protein>
    <submittedName>
        <fullName evidence="2">Uncharacterized protein</fullName>
    </submittedName>
</protein>
<evidence type="ECO:0000313" key="3">
    <source>
        <dbReference type="Proteomes" id="UP001151760"/>
    </source>
</evidence>
<accession>A0ABQ5IGN4</accession>
<proteinExistence type="predicted"/>
<gene>
    <name evidence="2" type="ORF">Tco_1094413</name>
</gene>